<accession>A0ABW2T7D9</accession>
<dbReference type="EMBL" id="JBHTEE010000001">
    <property type="protein sequence ID" value="MFC7604407.1"/>
    <property type="molecule type" value="Genomic_DNA"/>
</dbReference>
<evidence type="ECO:0000313" key="1">
    <source>
        <dbReference type="EMBL" id="MFC7604407.1"/>
    </source>
</evidence>
<evidence type="ECO:0000313" key="2">
    <source>
        <dbReference type="Proteomes" id="UP001596514"/>
    </source>
</evidence>
<dbReference type="NCBIfam" id="NF033179">
    <property type="entry name" value="TnsA_like_Actin"/>
    <property type="match status" value="1"/>
</dbReference>
<organism evidence="1 2">
    <name type="scientific">Streptosporangium amethystogenes subsp. fukuiense</name>
    <dbReference type="NCBI Taxonomy" id="698418"/>
    <lineage>
        <taxon>Bacteria</taxon>
        <taxon>Bacillati</taxon>
        <taxon>Actinomycetota</taxon>
        <taxon>Actinomycetes</taxon>
        <taxon>Streptosporangiales</taxon>
        <taxon>Streptosporangiaceae</taxon>
        <taxon>Streptosporangium</taxon>
    </lineage>
</organism>
<protein>
    <submittedName>
        <fullName evidence="1">TnsA-like heteromeric transposase endonuclease subunit</fullName>
    </submittedName>
</protein>
<proteinExistence type="predicted"/>
<keyword evidence="2" id="KW-1185">Reference proteome</keyword>
<sequence>MKLAADLQLRSVQVRYLHPDGQEERCSLEDAAEVAFENCGAIRRIPHRADQAHTPSTHWSSTTNRMIECESYLESVWMTLLDFNPEVSGFSGQPMQLFGVDDRGSWKATPDLFVRWLDGSATMMEVKNPARLADAKVKATAERVAACCAVAGWGYELVGEPPGRQRTINVLALAGYRREMVGVSHYRAQLLSLAGEPVQLGQLVSFTAEPLVARAVVLHLCWTGELAVDLTRPLEDTSLVQATTASSGAGARQ</sequence>
<comment type="caution">
    <text evidence="1">The sequence shown here is derived from an EMBL/GenBank/DDBJ whole genome shotgun (WGS) entry which is preliminary data.</text>
</comment>
<dbReference type="RefSeq" id="WP_343961366.1">
    <property type="nucleotide sequence ID" value="NZ_BAAAGK010000005.1"/>
</dbReference>
<dbReference type="Proteomes" id="UP001596514">
    <property type="component" value="Unassembled WGS sequence"/>
</dbReference>
<gene>
    <name evidence="1" type="ORF">ACFQVD_30275</name>
</gene>
<dbReference type="InterPro" id="IPR048000">
    <property type="entry name" value="TnsA-like"/>
</dbReference>
<reference evidence="2" key="1">
    <citation type="journal article" date="2019" name="Int. J. Syst. Evol. Microbiol.">
        <title>The Global Catalogue of Microorganisms (GCM) 10K type strain sequencing project: providing services to taxonomists for standard genome sequencing and annotation.</title>
        <authorList>
            <consortium name="The Broad Institute Genomics Platform"/>
            <consortium name="The Broad Institute Genome Sequencing Center for Infectious Disease"/>
            <person name="Wu L."/>
            <person name="Ma J."/>
        </authorList>
    </citation>
    <scope>NUCLEOTIDE SEQUENCE [LARGE SCALE GENOMIC DNA]</scope>
    <source>
        <strain evidence="2">JCM 10083</strain>
    </source>
</reference>
<name>A0ABW2T7D9_9ACTN</name>